<organism evidence="2 3">
    <name type="scientific">Schizopora paradoxa</name>
    <dbReference type="NCBI Taxonomy" id="27342"/>
    <lineage>
        <taxon>Eukaryota</taxon>
        <taxon>Fungi</taxon>
        <taxon>Dikarya</taxon>
        <taxon>Basidiomycota</taxon>
        <taxon>Agaricomycotina</taxon>
        <taxon>Agaricomycetes</taxon>
        <taxon>Hymenochaetales</taxon>
        <taxon>Schizoporaceae</taxon>
        <taxon>Schizopora</taxon>
    </lineage>
</organism>
<evidence type="ECO:0000313" key="3">
    <source>
        <dbReference type="Proteomes" id="UP000053477"/>
    </source>
</evidence>
<proteinExistence type="predicted"/>
<keyword evidence="3" id="KW-1185">Reference proteome</keyword>
<feature type="region of interest" description="Disordered" evidence="1">
    <location>
        <begin position="19"/>
        <end position="41"/>
    </location>
</feature>
<dbReference type="Proteomes" id="UP000053477">
    <property type="component" value="Unassembled WGS sequence"/>
</dbReference>
<name>A0A0H2RLS4_9AGAM</name>
<accession>A0A0H2RLS4</accession>
<evidence type="ECO:0000256" key="1">
    <source>
        <dbReference type="SAM" id="MobiDB-lite"/>
    </source>
</evidence>
<feature type="compositionally biased region" description="Polar residues" evidence="1">
    <location>
        <begin position="27"/>
        <end position="37"/>
    </location>
</feature>
<dbReference type="InParanoid" id="A0A0H2RLS4"/>
<dbReference type="AlphaFoldDB" id="A0A0H2RLS4"/>
<feature type="region of interest" description="Disordered" evidence="1">
    <location>
        <begin position="155"/>
        <end position="189"/>
    </location>
</feature>
<protein>
    <submittedName>
        <fullName evidence="2">Uncharacterized protein</fullName>
    </submittedName>
</protein>
<feature type="compositionally biased region" description="Polar residues" evidence="1">
    <location>
        <begin position="180"/>
        <end position="189"/>
    </location>
</feature>
<gene>
    <name evidence="2" type="ORF">SCHPADRAFT_895964</name>
</gene>
<evidence type="ECO:0000313" key="2">
    <source>
        <dbReference type="EMBL" id="KLO05801.1"/>
    </source>
</evidence>
<dbReference type="EMBL" id="KQ086265">
    <property type="protein sequence ID" value="KLO05801.1"/>
    <property type="molecule type" value="Genomic_DNA"/>
</dbReference>
<sequence length="219" mass="24155">MPVFKKILKGAKKAISRRTNLRRRQYPSDSQPESQRSLAYAGAAAPDLPAVHITPSSARVAVSENDNIRAPIADRPERNEPHERNASVLPLYMPVGDALSTAILRSRVHERLDDAVGVFNRRRSPMLTAISSGFSSLRIPPSLRARYFPPARNRAQVGAQGRNDIDSTPSLGGEDLEAQHNANLPPLSSHSRLDQMMAVQSWAISSTSRHGWKAALFFF</sequence>
<reference evidence="2 3" key="1">
    <citation type="submission" date="2015-04" db="EMBL/GenBank/DDBJ databases">
        <title>Complete genome sequence of Schizopora paradoxa KUC8140, a cosmopolitan wood degrader in East Asia.</title>
        <authorList>
            <consortium name="DOE Joint Genome Institute"/>
            <person name="Min B."/>
            <person name="Park H."/>
            <person name="Jang Y."/>
            <person name="Kim J.-J."/>
            <person name="Kim K.H."/>
            <person name="Pangilinan J."/>
            <person name="Lipzen A."/>
            <person name="Riley R."/>
            <person name="Grigoriev I.V."/>
            <person name="Spatafora J.W."/>
            <person name="Choi I.-G."/>
        </authorList>
    </citation>
    <scope>NUCLEOTIDE SEQUENCE [LARGE SCALE GENOMIC DNA]</scope>
    <source>
        <strain evidence="2 3">KUC8140</strain>
    </source>
</reference>